<dbReference type="Gene3D" id="2.120.10.30">
    <property type="entry name" value="TolB, C-terminal domain"/>
    <property type="match status" value="2"/>
</dbReference>
<dbReference type="RefSeq" id="WP_185137730.1">
    <property type="nucleotide sequence ID" value="NZ_JACJVR010000079.1"/>
</dbReference>
<evidence type="ECO:0000313" key="4">
    <source>
        <dbReference type="Proteomes" id="UP000553776"/>
    </source>
</evidence>
<dbReference type="EMBL" id="JACJVR010000079">
    <property type="protein sequence ID" value="MBB6693750.1"/>
    <property type="molecule type" value="Genomic_DNA"/>
</dbReference>
<dbReference type="InterPro" id="IPR011042">
    <property type="entry name" value="6-blade_b-propeller_TolB-like"/>
</dbReference>
<dbReference type="Pfam" id="PF07676">
    <property type="entry name" value="PD40"/>
    <property type="match status" value="1"/>
</dbReference>
<comment type="similarity">
    <text evidence="1">Belongs to the TolB family.</text>
</comment>
<dbReference type="PANTHER" id="PTHR36842:SF1">
    <property type="entry name" value="PROTEIN TOLB"/>
    <property type="match status" value="1"/>
</dbReference>
<evidence type="ECO:0000256" key="1">
    <source>
        <dbReference type="ARBA" id="ARBA00009820"/>
    </source>
</evidence>
<keyword evidence="2" id="KW-0732">Signal</keyword>
<protein>
    <submittedName>
        <fullName evidence="3">PD40 domain-containing protein</fullName>
    </submittedName>
</protein>
<dbReference type="PANTHER" id="PTHR36842">
    <property type="entry name" value="PROTEIN TOLB HOMOLOG"/>
    <property type="match status" value="1"/>
</dbReference>
<dbReference type="AlphaFoldDB" id="A0A841U6Z4"/>
<keyword evidence="4" id="KW-1185">Reference proteome</keyword>
<accession>A0A841U6Z4</accession>
<dbReference type="InterPro" id="IPR011659">
    <property type="entry name" value="WD40"/>
</dbReference>
<dbReference type="Proteomes" id="UP000553776">
    <property type="component" value="Unassembled WGS sequence"/>
</dbReference>
<dbReference type="SUPFAM" id="SSF82171">
    <property type="entry name" value="DPP6 N-terminal domain-like"/>
    <property type="match status" value="1"/>
</dbReference>
<evidence type="ECO:0000256" key="2">
    <source>
        <dbReference type="SAM" id="SignalP"/>
    </source>
</evidence>
<gene>
    <name evidence="3" type="ORF">H7B90_20340</name>
</gene>
<evidence type="ECO:0000313" key="3">
    <source>
        <dbReference type="EMBL" id="MBB6693750.1"/>
    </source>
</evidence>
<reference evidence="3 4" key="1">
    <citation type="submission" date="2020-08" db="EMBL/GenBank/DDBJ databases">
        <title>Cohnella phylogeny.</title>
        <authorList>
            <person name="Dunlap C."/>
        </authorList>
    </citation>
    <scope>NUCLEOTIDE SEQUENCE [LARGE SCALE GENOMIC DNA]</scope>
    <source>
        <strain evidence="3 4">DSM 25239</strain>
    </source>
</reference>
<name>A0A841U6Z4_9BACL</name>
<comment type="caution">
    <text evidence="3">The sequence shown here is derived from an EMBL/GenBank/DDBJ whole genome shotgun (WGS) entry which is preliminary data.</text>
</comment>
<proteinExistence type="inferred from homology"/>
<organism evidence="3 4">
    <name type="scientific">Cohnella xylanilytica</name>
    <dbReference type="NCBI Taxonomy" id="557555"/>
    <lineage>
        <taxon>Bacteria</taxon>
        <taxon>Bacillati</taxon>
        <taxon>Bacillota</taxon>
        <taxon>Bacilli</taxon>
        <taxon>Bacillales</taxon>
        <taxon>Paenibacillaceae</taxon>
        <taxon>Cohnella</taxon>
    </lineage>
</organism>
<feature type="chain" id="PRO_5032812342" evidence="2">
    <location>
        <begin position="28"/>
        <end position="423"/>
    </location>
</feature>
<sequence>MGPNRGFVLVWLAAILGWLAGAPAAGAEPPSPALKAAFVRQGDLWTREGNRETRLTTGEFARNPRWSEDGRWIAYTRGEQERELWLRKIGEPQGRRISADAGNRFEWAPTGDRLAFQSEDRLYWIDAGRPDKPTAAASGIGRFSWRPDGRGFVASSQASLLPDGSWTPVRILSLPLAGPDGGPAPAHTIYTLPARSDDFFAVGTSLFKWSADGRWMAFLATPTASLSADDNTLCVLSADGSTFQRVDRMANNESWFEWADRGDELAYIAGIGREATANKTLRVAKIPLGKPASYTPAGYVDQGFAWEGPARIVASRAKEQARWNADPGARPFPFLVGIGLDDRRQKRLTPKPRTAGDYGPVYLPAQRTLAWVRSDRKTASVFVADPEGRGAKEWIRSLDLGPNFYEQWNWGAVLQFYKGEAAG</sequence>
<feature type="signal peptide" evidence="2">
    <location>
        <begin position="1"/>
        <end position="27"/>
    </location>
</feature>